<dbReference type="InterPro" id="IPR014879">
    <property type="entry name" value="Spo0A_C"/>
</dbReference>
<keyword evidence="9 12" id="KW-0238">DNA-binding</keyword>
<comment type="subcellular location">
    <subcellularLocation>
        <location evidence="1 12">Cytoplasm</location>
    </subcellularLocation>
</comment>
<dbReference type="GO" id="GO:0003677">
    <property type="term" value="F:DNA binding"/>
    <property type="evidence" value="ECO:0007669"/>
    <property type="project" value="UniProtKB-KW"/>
</dbReference>
<dbReference type="InterPro" id="IPR011006">
    <property type="entry name" value="CheY-like_superfamily"/>
</dbReference>
<evidence type="ECO:0000256" key="12">
    <source>
        <dbReference type="PIRNR" id="PIRNR002937"/>
    </source>
</evidence>
<dbReference type="SUPFAM" id="SSF52172">
    <property type="entry name" value="CheY-like"/>
    <property type="match status" value="1"/>
</dbReference>
<comment type="caution">
    <text evidence="16">The sequence shown here is derived from an EMBL/GenBank/DDBJ whole genome shotgun (WGS) entry which is preliminary data.</text>
</comment>
<evidence type="ECO:0000256" key="14">
    <source>
        <dbReference type="PROSITE-ProRule" id="PRU00169"/>
    </source>
</evidence>
<keyword evidence="4 14" id="KW-0597">Phosphoprotein</keyword>
<dbReference type="GO" id="GO:0003700">
    <property type="term" value="F:DNA-binding transcription factor activity"/>
    <property type="evidence" value="ECO:0007669"/>
    <property type="project" value="InterPro"/>
</dbReference>
<dbReference type="InterPro" id="IPR012052">
    <property type="entry name" value="Spore_0_A"/>
</dbReference>
<dbReference type="GO" id="GO:0005509">
    <property type="term" value="F:calcium ion binding"/>
    <property type="evidence" value="ECO:0007669"/>
    <property type="project" value="UniProtKB-UniRule"/>
</dbReference>
<proteinExistence type="predicted"/>
<dbReference type="Proteomes" id="UP000433575">
    <property type="component" value="Unassembled WGS sequence"/>
</dbReference>
<protein>
    <recommendedName>
        <fullName evidence="12">Stage 0 sporulation protein A homolog</fullName>
    </recommendedName>
</protein>
<keyword evidence="3 12" id="KW-0678">Repressor</keyword>
<dbReference type="GO" id="GO:0042173">
    <property type="term" value="P:regulation of sporulation resulting in formation of a cellular spore"/>
    <property type="evidence" value="ECO:0007669"/>
    <property type="project" value="InterPro"/>
</dbReference>
<keyword evidence="5 12" id="KW-0106">Calcium</keyword>
<evidence type="ECO:0000256" key="11">
    <source>
        <dbReference type="ARBA" id="ARBA00023163"/>
    </source>
</evidence>
<evidence type="ECO:0000256" key="1">
    <source>
        <dbReference type="ARBA" id="ARBA00004496"/>
    </source>
</evidence>
<dbReference type="SUPFAM" id="SSF46894">
    <property type="entry name" value="C-terminal effector domain of the bipartite response regulators"/>
    <property type="match status" value="1"/>
</dbReference>
<feature type="binding site" evidence="13">
    <location>
        <position position="66"/>
    </location>
    <ligand>
        <name>Ca(2+)</name>
        <dbReference type="ChEBI" id="CHEBI:29108"/>
    </ligand>
</feature>
<accession>A0A6N7S794</accession>
<sequence length="287" mass="33152">METTNRGVNRMKQIRILLCESSSEIRQQMEQELRKKNDWLLLPSCKDGQECLERIRMSHPDVLVLDCIMPKLDGMEVLSTLSREGIQVPKIICTSSLINDFMAAEMQKYQVDYFLMKPVEPKTLSDKIVQICSYQKNKVSAPTTAQNPSEEDPDDERMMRLQLEREITEILHEIGIPAHIKGYMYLRTAILETYLNVDYLGQITKVLYPEIARRYMTTSSRVERAIRHAIEVAWNRGNIDAIDEIFAYTISASKAKPTNSEFIAMIADKLRLEHRIKNNSNSYTKIG</sequence>
<comment type="cofactor">
    <cofactor evidence="12 13">
        <name>Ca(2+)</name>
        <dbReference type="ChEBI" id="CHEBI:29108"/>
    </cofactor>
    <text evidence="12 13">Binds 1 Ca(2+) ion per subunit.</text>
</comment>
<gene>
    <name evidence="16" type="primary">spo0A</name>
    <name evidence="17" type="ORF">GKD88_08615</name>
    <name evidence="16" type="ORF">GKE08_09210</name>
</gene>
<evidence type="ECO:0000256" key="10">
    <source>
        <dbReference type="ARBA" id="ARBA00023159"/>
    </source>
</evidence>
<keyword evidence="19" id="KW-1185">Reference proteome</keyword>
<keyword evidence="11 12" id="KW-0804">Transcription</keyword>
<evidence type="ECO:0000256" key="9">
    <source>
        <dbReference type="ARBA" id="ARBA00023125"/>
    </source>
</evidence>
<evidence type="ECO:0000256" key="3">
    <source>
        <dbReference type="ARBA" id="ARBA00022491"/>
    </source>
</evidence>
<reference evidence="18 19" key="1">
    <citation type="journal article" date="2019" name="Nat. Med.">
        <title>A library of human gut bacterial isolates paired with longitudinal multiomics data enables mechanistic microbiome research.</title>
        <authorList>
            <person name="Poyet M."/>
            <person name="Groussin M."/>
            <person name="Gibbons S.M."/>
            <person name="Avila-Pacheco J."/>
            <person name="Jiang X."/>
            <person name="Kearney S.M."/>
            <person name="Perrotta A.R."/>
            <person name="Berdy B."/>
            <person name="Zhao S."/>
            <person name="Lieberman T.D."/>
            <person name="Swanson P.K."/>
            <person name="Smith M."/>
            <person name="Roesemann S."/>
            <person name="Alexander J.E."/>
            <person name="Rich S.A."/>
            <person name="Livny J."/>
            <person name="Vlamakis H."/>
            <person name="Clish C."/>
            <person name="Bullock K."/>
            <person name="Deik A."/>
            <person name="Scott J."/>
            <person name="Pierce K.A."/>
            <person name="Xavier R.J."/>
            <person name="Alm E.J."/>
        </authorList>
    </citation>
    <scope>NUCLEOTIDE SEQUENCE [LARGE SCALE GENOMIC DNA]</scope>
    <source>
        <strain evidence="16 18">BIOML-A4</strain>
        <strain evidence="17 19">BIOML-A5</strain>
    </source>
</reference>
<dbReference type="AlphaFoldDB" id="A0A6N7S794"/>
<dbReference type="Pfam" id="PF00072">
    <property type="entry name" value="Response_reg"/>
    <property type="match status" value="1"/>
</dbReference>
<feature type="modified residue" description="4-aspartylphosphate" evidence="14">
    <location>
        <position position="66"/>
    </location>
</feature>
<dbReference type="InterPro" id="IPR001789">
    <property type="entry name" value="Sig_transdc_resp-reg_receiver"/>
</dbReference>
<dbReference type="EMBL" id="WKPI01000012">
    <property type="protein sequence ID" value="MSC33183.1"/>
    <property type="molecule type" value="Genomic_DNA"/>
</dbReference>
<evidence type="ECO:0000256" key="2">
    <source>
        <dbReference type="ARBA" id="ARBA00022490"/>
    </source>
</evidence>
<feature type="domain" description="Response regulatory" evidence="15">
    <location>
        <begin position="15"/>
        <end position="132"/>
    </location>
</feature>
<dbReference type="PANTHER" id="PTHR44591:SF3">
    <property type="entry name" value="RESPONSE REGULATORY DOMAIN-CONTAINING PROTEIN"/>
    <property type="match status" value="1"/>
</dbReference>
<name>A0A6N7S794_9FIRM</name>
<dbReference type="InterPro" id="IPR036388">
    <property type="entry name" value="WH-like_DNA-bd_sf"/>
</dbReference>
<dbReference type="NCBIfam" id="TIGR02875">
    <property type="entry name" value="spore_0_A"/>
    <property type="match status" value="1"/>
</dbReference>
<evidence type="ECO:0000256" key="8">
    <source>
        <dbReference type="ARBA" id="ARBA00023015"/>
    </source>
</evidence>
<dbReference type="SMART" id="SM00448">
    <property type="entry name" value="REC"/>
    <property type="match status" value="1"/>
</dbReference>
<dbReference type="Gene3D" id="1.10.10.10">
    <property type="entry name" value="Winged helix-like DNA-binding domain superfamily/Winged helix DNA-binding domain"/>
    <property type="match status" value="1"/>
</dbReference>
<evidence type="ECO:0000313" key="18">
    <source>
        <dbReference type="Proteomes" id="UP000433575"/>
    </source>
</evidence>
<evidence type="ECO:0000256" key="13">
    <source>
        <dbReference type="PIRSR" id="PIRSR002937-1"/>
    </source>
</evidence>
<dbReference type="GO" id="GO:0030435">
    <property type="term" value="P:sporulation resulting in formation of a cellular spore"/>
    <property type="evidence" value="ECO:0007669"/>
    <property type="project" value="UniProtKB-UniRule"/>
</dbReference>
<evidence type="ECO:0000313" key="17">
    <source>
        <dbReference type="EMBL" id="MSC33183.1"/>
    </source>
</evidence>
<dbReference type="EMBL" id="WKPJ01000011">
    <property type="protein sequence ID" value="MSA89505.1"/>
    <property type="molecule type" value="Genomic_DNA"/>
</dbReference>
<dbReference type="PANTHER" id="PTHR44591">
    <property type="entry name" value="STRESS RESPONSE REGULATOR PROTEIN 1"/>
    <property type="match status" value="1"/>
</dbReference>
<comment type="function">
    <text evidence="12">May play the central regulatory role in sporulation. It may be an element of the effector pathway responsible for the activation of sporulation genes in response to nutritional stress. Spo0A may act in concert with spo0H (a sigma factor) to control the expression of some genes that are critical to the sporulation process.</text>
</comment>
<dbReference type="Pfam" id="PF08769">
    <property type="entry name" value="Spo0A_C"/>
    <property type="match status" value="1"/>
</dbReference>
<dbReference type="InterPro" id="IPR050595">
    <property type="entry name" value="Bact_response_regulator"/>
</dbReference>
<keyword evidence="8 12" id="KW-0805">Transcription regulation</keyword>
<dbReference type="GO" id="GO:0051606">
    <property type="term" value="P:detection of stimulus"/>
    <property type="evidence" value="ECO:0007669"/>
    <property type="project" value="UniProtKB-UniRule"/>
</dbReference>
<evidence type="ECO:0000313" key="16">
    <source>
        <dbReference type="EMBL" id="MSA89505.1"/>
    </source>
</evidence>
<dbReference type="Proteomes" id="UP000480929">
    <property type="component" value="Unassembled WGS sequence"/>
</dbReference>
<dbReference type="PROSITE" id="PS50110">
    <property type="entry name" value="RESPONSE_REGULATORY"/>
    <property type="match status" value="1"/>
</dbReference>
<evidence type="ECO:0000256" key="5">
    <source>
        <dbReference type="ARBA" id="ARBA00022837"/>
    </source>
</evidence>
<evidence type="ECO:0000256" key="7">
    <source>
        <dbReference type="ARBA" id="ARBA00023012"/>
    </source>
</evidence>
<keyword evidence="10 12" id="KW-0010">Activator</keyword>
<dbReference type="Gene3D" id="3.40.50.2300">
    <property type="match status" value="1"/>
</dbReference>
<dbReference type="GO" id="GO:0005737">
    <property type="term" value="C:cytoplasm"/>
    <property type="evidence" value="ECO:0007669"/>
    <property type="project" value="UniProtKB-SubCell"/>
</dbReference>
<dbReference type="OrthoDB" id="9793299at2"/>
<evidence type="ECO:0000256" key="4">
    <source>
        <dbReference type="ARBA" id="ARBA00022553"/>
    </source>
</evidence>
<dbReference type="InterPro" id="IPR016032">
    <property type="entry name" value="Sig_transdc_resp-reg_C-effctor"/>
</dbReference>
<keyword evidence="7 12" id="KW-0902">Two-component regulatory system</keyword>
<dbReference type="PIRSF" id="PIRSF002937">
    <property type="entry name" value="Res_reg_Spo0A"/>
    <property type="match status" value="1"/>
</dbReference>
<evidence type="ECO:0000259" key="15">
    <source>
        <dbReference type="PROSITE" id="PS50110"/>
    </source>
</evidence>
<keyword evidence="6 12" id="KW-0749">Sporulation</keyword>
<keyword evidence="2 12" id="KW-0963">Cytoplasm</keyword>
<dbReference type="GO" id="GO:0000160">
    <property type="term" value="P:phosphorelay signal transduction system"/>
    <property type="evidence" value="ECO:0007669"/>
    <property type="project" value="UniProtKB-UniRule"/>
</dbReference>
<keyword evidence="12 13" id="KW-0479">Metal-binding</keyword>
<organism evidence="16 18">
    <name type="scientific">Holdemania massiliensis</name>
    <dbReference type="NCBI Taxonomy" id="1468449"/>
    <lineage>
        <taxon>Bacteria</taxon>
        <taxon>Bacillati</taxon>
        <taxon>Bacillota</taxon>
        <taxon>Erysipelotrichia</taxon>
        <taxon>Erysipelotrichales</taxon>
        <taxon>Erysipelotrichaceae</taxon>
        <taxon>Holdemania</taxon>
    </lineage>
</organism>
<evidence type="ECO:0000256" key="6">
    <source>
        <dbReference type="ARBA" id="ARBA00022969"/>
    </source>
</evidence>
<evidence type="ECO:0000313" key="19">
    <source>
        <dbReference type="Proteomes" id="UP000480929"/>
    </source>
</evidence>